<feature type="transmembrane region" description="Helical" evidence="8">
    <location>
        <begin position="410"/>
        <end position="431"/>
    </location>
</feature>
<evidence type="ECO:0000256" key="3">
    <source>
        <dbReference type="ARBA" id="ARBA00022448"/>
    </source>
</evidence>
<feature type="transmembrane region" description="Helical" evidence="8">
    <location>
        <begin position="48"/>
        <end position="72"/>
    </location>
</feature>
<protein>
    <submittedName>
        <fullName evidence="10">MFS drug efflux transporter</fullName>
    </submittedName>
</protein>
<feature type="transmembrane region" description="Helical" evidence="8">
    <location>
        <begin position="172"/>
        <end position="191"/>
    </location>
</feature>
<keyword evidence="6 8" id="KW-0472">Membrane</keyword>
<proteinExistence type="inferred from homology"/>
<dbReference type="PANTHER" id="PTHR23501">
    <property type="entry name" value="MAJOR FACILITATOR SUPERFAMILY"/>
    <property type="match status" value="1"/>
</dbReference>
<evidence type="ECO:0000256" key="2">
    <source>
        <dbReference type="ARBA" id="ARBA00007520"/>
    </source>
</evidence>
<feature type="domain" description="Major facilitator superfamily (MFS) profile" evidence="9">
    <location>
        <begin position="50"/>
        <end position="544"/>
    </location>
</feature>
<evidence type="ECO:0000256" key="7">
    <source>
        <dbReference type="SAM" id="MobiDB-lite"/>
    </source>
</evidence>
<feature type="transmembrane region" description="Helical" evidence="8">
    <location>
        <begin position="203"/>
        <end position="222"/>
    </location>
</feature>
<feature type="transmembrane region" description="Helical" evidence="8">
    <location>
        <begin position="355"/>
        <end position="373"/>
    </location>
</feature>
<keyword evidence="5 8" id="KW-1133">Transmembrane helix</keyword>
<keyword evidence="3" id="KW-0813">Transport</keyword>
<feature type="transmembrane region" description="Helical" evidence="8">
    <location>
        <begin position="139"/>
        <end position="160"/>
    </location>
</feature>
<feature type="transmembrane region" description="Helical" evidence="8">
    <location>
        <begin position="380"/>
        <end position="398"/>
    </location>
</feature>
<organism evidence="10 11">
    <name type="scientific">Apiospora arundinis</name>
    <dbReference type="NCBI Taxonomy" id="335852"/>
    <lineage>
        <taxon>Eukaryota</taxon>
        <taxon>Fungi</taxon>
        <taxon>Dikarya</taxon>
        <taxon>Ascomycota</taxon>
        <taxon>Pezizomycotina</taxon>
        <taxon>Sordariomycetes</taxon>
        <taxon>Xylariomycetidae</taxon>
        <taxon>Amphisphaeriales</taxon>
        <taxon>Apiosporaceae</taxon>
        <taxon>Apiospora</taxon>
    </lineage>
</organism>
<dbReference type="Proteomes" id="UP001390339">
    <property type="component" value="Unassembled WGS sequence"/>
</dbReference>
<keyword evidence="11" id="KW-1185">Reference proteome</keyword>
<comment type="caution">
    <text evidence="10">The sequence shown here is derived from an EMBL/GenBank/DDBJ whole genome shotgun (WGS) entry which is preliminary data.</text>
</comment>
<dbReference type="PANTHER" id="PTHR23501:SF12">
    <property type="entry name" value="MAJOR FACILITATOR SUPERFAMILY (MFS) PROFILE DOMAIN-CONTAINING PROTEIN-RELATED"/>
    <property type="match status" value="1"/>
</dbReference>
<gene>
    <name evidence="10" type="ORF">PGQ11_009907</name>
</gene>
<feature type="transmembrane region" description="Helical" evidence="8">
    <location>
        <begin position="243"/>
        <end position="263"/>
    </location>
</feature>
<evidence type="ECO:0000256" key="8">
    <source>
        <dbReference type="SAM" id="Phobius"/>
    </source>
</evidence>
<evidence type="ECO:0000313" key="10">
    <source>
        <dbReference type="EMBL" id="KAK8859173.1"/>
    </source>
</evidence>
<dbReference type="SUPFAM" id="SSF103473">
    <property type="entry name" value="MFS general substrate transporter"/>
    <property type="match status" value="2"/>
</dbReference>
<feature type="compositionally biased region" description="Polar residues" evidence="7">
    <location>
        <begin position="20"/>
        <end position="29"/>
    </location>
</feature>
<accession>A0ABR2I7Z6</accession>
<dbReference type="Pfam" id="PF07690">
    <property type="entry name" value="MFS_1"/>
    <property type="match status" value="1"/>
</dbReference>
<dbReference type="InterPro" id="IPR020846">
    <property type="entry name" value="MFS_dom"/>
</dbReference>
<feature type="transmembrane region" description="Helical" evidence="8">
    <location>
        <begin position="275"/>
        <end position="293"/>
    </location>
</feature>
<evidence type="ECO:0000256" key="4">
    <source>
        <dbReference type="ARBA" id="ARBA00022692"/>
    </source>
</evidence>
<dbReference type="InterPro" id="IPR036259">
    <property type="entry name" value="MFS_trans_sf"/>
</dbReference>
<comment type="subcellular location">
    <subcellularLocation>
        <location evidence="1">Membrane</location>
        <topology evidence="1">Multi-pass membrane protein</topology>
    </subcellularLocation>
</comment>
<evidence type="ECO:0000256" key="1">
    <source>
        <dbReference type="ARBA" id="ARBA00004141"/>
    </source>
</evidence>
<evidence type="ECO:0000259" key="9">
    <source>
        <dbReference type="PROSITE" id="PS50850"/>
    </source>
</evidence>
<feature type="region of interest" description="Disordered" evidence="7">
    <location>
        <begin position="1"/>
        <end position="33"/>
    </location>
</feature>
<sequence>MQRWEEKPHGLGGHADVVAPSNQTMSDSDTPVAPYEASPRPIHGWKWAVGYISILSVTFLFALDNTIVAAIQPSILESLGEVQLLAWIGVAFALGSTAILGWGKAYGVFDVKTIFLSNIVLFEVGSAICGAAPTMQALIIGRVVAGVGGCGMYSGGLSYIAALTSLKERPMYTAGIAVLWGVGSVLGPVVGGGFATSSATWRWGFYINLVIGAVFAPSYLFLLPRVDLQPGKTFSQKLGMIDWLGNLIFVAGAVCLIMAIAFSGSEYAWDSGSAIALWVMAGVLLVAMVAVTVKPPFVTKENRLVPAHFFRNRVLLNLGVQMFLISGVMLAAVYYIPLFFAFARGDGVMDAGIRLLPYVCLMVFGSILSGALLPKTGYYMPWYVTGAALATIGCALMITVHDDTPIPNVYGYTILVGMGSGLYVVAGFAVTQTLTPVEDVANAVGFQAIAQVLGSVVFLAVSGNIFFNTAMRAIHGVLPADTPSSFVADLIAGTSSPAFRSLSAEAGARVVDAITDSMRNVWIFYLAAASLSFVLSFFLGREKLAIAAA</sequence>
<feature type="transmembrane region" description="Helical" evidence="8">
    <location>
        <begin position="522"/>
        <end position="540"/>
    </location>
</feature>
<comment type="similarity">
    <text evidence="2">Belongs to the major facilitator superfamily. TCR/Tet family.</text>
</comment>
<keyword evidence="4 8" id="KW-0812">Transmembrane</keyword>
<feature type="transmembrane region" description="Helical" evidence="8">
    <location>
        <begin position="314"/>
        <end position="335"/>
    </location>
</feature>
<dbReference type="Gene3D" id="1.20.1250.20">
    <property type="entry name" value="MFS general substrate transporter like domains"/>
    <property type="match status" value="2"/>
</dbReference>
<feature type="transmembrane region" description="Helical" evidence="8">
    <location>
        <begin position="114"/>
        <end position="133"/>
    </location>
</feature>
<dbReference type="PROSITE" id="PS50850">
    <property type="entry name" value="MFS"/>
    <property type="match status" value="1"/>
</dbReference>
<reference evidence="10 11" key="1">
    <citation type="journal article" date="2024" name="IMA Fungus">
        <title>Apiospora arundinis, a panoply of carbohydrate-active enzymes and secondary metabolites.</title>
        <authorList>
            <person name="Sorensen T."/>
            <person name="Petersen C."/>
            <person name="Muurmann A.T."/>
            <person name="Christiansen J.V."/>
            <person name="Brundto M.L."/>
            <person name="Overgaard C.K."/>
            <person name="Boysen A.T."/>
            <person name="Wollenberg R.D."/>
            <person name="Larsen T.O."/>
            <person name="Sorensen J.L."/>
            <person name="Nielsen K.L."/>
            <person name="Sondergaard T.E."/>
        </authorList>
    </citation>
    <scope>NUCLEOTIDE SEQUENCE [LARGE SCALE GENOMIC DNA]</scope>
    <source>
        <strain evidence="10 11">AAU 773</strain>
    </source>
</reference>
<feature type="transmembrane region" description="Helical" evidence="8">
    <location>
        <begin position="84"/>
        <end position="102"/>
    </location>
</feature>
<name>A0ABR2I7Z6_9PEZI</name>
<dbReference type="EMBL" id="JAPCWZ010000006">
    <property type="protein sequence ID" value="KAK8859173.1"/>
    <property type="molecule type" value="Genomic_DNA"/>
</dbReference>
<evidence type="ECO:0000313" key="11">
    <source>
        <dbReference type="Proteomes" id="UP001390339"/>
    </source>
</evidence>
<evidence type="ECO:0000256" key="5">
    <source>
        <dbReference type="ARBA" id="ARBA00022989"/>
    </source>
</evidence>
<evidence type="ECO:0000256" key="6">
    <source>
        <dbReference type="ARBA" id="ARBA00023136"/>
    </source>
</evidence>
<dbReference type="InterPro" id="IPR011701">
    <property type="entry name" value="MFS"/>
</dbReference>
<feature type="transmembrane region" description="Helical" evidence="8">
    <location>
        <begin position="443"/>
        <end position="467"/>
    </location>
</feature>